<gene>
    <name evidence="7" type="ORF">COCSUDRAFT_57315</name>
</gene>
<name>I0YQT1_COCSC</name>
<organism evidence="7 8">
    <name type="scientific">Coccomyxa subellipsoidea (strain C-169)</name>
    <name type="common">Green microalga</name>
    <dbReference type="NCBI Taxonomy" id="574566"/>
    <lineage>
        <taxon>Eukaryota</taxon>
        <taxon>Viridiplantae</taxon>
        <taxon>Chlorophyta</taxon>
        <taxon>core chlorophytes</taxon>
        <taxon>Trebouxiophyceae</taxon>
        <taxon>Trebouxiophyceae incertae sedis</taxon>
        <taxon>Coccomyxaceae</taxon>
        <taxon>Coccomyxa</taxon>
        <taxon>Coccomyxa subellipsoidea</taxon>
    </lineage>
</organism>
<proteinExistence type="inferred from homology"/>
<dbReference type="InterPro" id="IPR005574">
    <property type="entry name" value="Rpb4/RPC9"/>
</dbReference>
<comment type="caution">
    <text evidence="7">The sequence shown here is derived from an EMBL/GenBank/DDBJ whole genome shotgun (WGS) entry which is preliminary data.</text>
</comment>
<dbReference type="AlphaFoldDB" id="I0YQT1"/>
<evidence type="ECO:0000256" key="2">
    <source>
        <dbReference type="ARBA" id="ARBA00006898"/>
    </source>
</evidence>
<evidence type="ECO:0000256" key="5">
    <source>
        <dbReference type="ARBA" id="ARBA00023163"/>
    </source>
</evidence>
<keyword evidence="6" id="KW-0539">Nucleus</keyword>
<keyword evidence="8" id="KW-1185">Reference proteome</keyword>
<dbReference type="Proteomes" id="UP000007264">
    <property type="component" value="Unassembled WGS sequence"/>
</dbReference>
<evidence type="ECO:0000313" key="8">
    <source>
        <dbReference type="Proteomes" id="UP000007264"/>
    </source>
</evidence>
<dbReference type="OrthoDB" id="507928at2759"/>
<reference evidence="7 8" key="1">
    <citation type="journal article" date="2012" name="Genome Biol.">
        <title>The genome of the polar eukaryotic microalga coccomyxa subellipsoidea reveals traits of cold adaptation.</title>
        <authorList>
            <person name="Blanc G."/>
            <person name="Agarkova I."/>
            <person name="Grimwood J."/>
            <person name="Kuo A."/>
            <person name="Brueggeman A."/>
            <person name="Dunigan D."/>
            <person name="Gurnon J."/>
            <person name="Ladunga I."/>
            <person name="Lindquist E."/>
            <person name="Lucas S."/>
            <person name="Pangilinan J."/>
            <person name="Proschold T."/>
            <person name="Salamov A."/>
            <person name="Schmutz J."/>
            <person name="Weeks D."/>
            <person name="Yamada T."/>
            <person name="Claverie J.M."/>
            <person name="Grigoriev I."/>
            <person name="Van Etten J."/>
            <person name="Lomsadze A."/>
            <person name="Borodovsky M."/>
        </authorList>
    </citation>
    <scope>NUCLEOTIDE SEQUENCE [LARGE SCALE GENOMIC DNA]</scope>
    <source>
        <strain evidence="7 8">C-169</strain>
    </source>
</reference>
<dbReference type="GO" id="GO:0005666">
    <property type="term" value="C:RNA polymerase III complex"/>
    <property type="evidence" value="ECO:0007669"/>
    <property type="project" value="InterPro"/>
</dbReference>
<dbReference type="KEGG" id="csl:COCSUDRAFT_57315"/>
<dbReference type="Pfam" id="PF03874">
    <property type="entry name" value="RNA_pol_Rpb4"/>
    <property type="match status" value="1"/>
</dbReference>
<dbReference type="InterPro" id="IPR010997">
    <property type="entry name" value="HRDC-like_sf"/>
</dbReference>
<comment type="subcellular location">
    <subcellularLocation>
        <location evidence="1">Nucleus</location>
    </subcellularLocation>
</comment>
<dbReference type="PANTHER" id="PTHR15561:SF0">
    <property type="entry name" value="DNA-DIRECTED RNA POLYMERASE III SUBUNIT RPC9"/>
    <property type="match status" value="1"/>
</dbReference>
<evidence type="ECO:0000256" key="3">
    <source>
        <dbReference type="ARBA" id="ARBA00016672"/>
    </source>
</evidence>
<evidence type="ECO:0000256" key="6">
    <source>
        <dbReference type="ARBA" id="ARBA00023242"/>
    </source>
</evidence>
<dbReference type="SUPFAM" id="SSF47819">
    <property type="entry name" value="HRDC-like"/>
    <property type="match status" value="1"/>
</dbReference>
<dbReference type="InterPro" id="IPR038324">
    <property type="entry name" value="Rpb4/RPC9_sf"/>
</dbReference>
<keyword evidence="4" id="KW-0240">DNA-directed RNA polymerase</keyword>
<protein>
    <recommendedName>
        <fullName evidence="3">DNA-directed RNA polymerase III subunit RPC9</fullName>
    </recommendedName>
</protein>
<accession>I0YQT1</accession>
<keyword evidence="5" id="KW-0804">Transcription</keyword>
<dbReference type="GeneID" id="17038729"/>
<sequence>MQPFNLSRGEILQIANFRPAALVEVHLIVDDCEKRLSAEQQDEVLALVQKHLPQKAP</sequence>
<evidence type="ECO:0000256" key="4">
    <source>
        <dbReference type="ARBA" id="ARBA00022478"/>
    </source>
</evidence>
<evidence type="ECO:0000256" key="1">
    <source>
        <dbReference type="ARBA" id="ARBA00004123"/>
    </source>
</evidence>
<dbReference type="GO" id="GO:0000166">
    <property type="term" value="F:nucleotide binding"/>
    <property type="evidence" value="ECO:0007669"/>
    <property type="project" value="InterPro"/>
</dbReference>
<dbReference type="Gene3D" id="1.20.1250.40">
    <property type="match status" value="1"/>
</dbReference>
<dbReference type="PANTHER" id="PTHR15561">
    <property type="entry name" value="CALCITONIN GENE-RELATED PEPTIDE-RECEPTOR COMPONENT PROTEIN"/>
    <property type="match status" value="1"/>
</dbReference>
<evidence type="ECO:0000313" key="7">
    <source>
        <dbReference type="EMBL" id="EIE20750.1"/>
    </source>
</evidence>
<dbReference type="InterPro" id="IPR038846">
    <property type="entry name" value="RPC9"/>
</dbReference>
<dbReference type="EMBL" id="AGSI01000014">
    <property type="protein sequence ID" value="EIE20750.1"/>
    <property type="molecule type" value="Genomic_DNA"/>
</dbReference>
<comment type="similarity">
    <text evidence="2">Belongs to the eukaryotic RPC9 RNA polymerase subunit family.</text>
</comment>
<dbReference type="GO" id="GO:0006384">
    <property type="term" value="P:transcription initiation at RNA polymerase III promoter"/>
    <property type="evidence" value="ECO:0007669"/>
    <property type="project" value="InterPro"/>
</dbReference>
<dbReference type="RefSeq" id="XP_005645294.1">
    <property type="nucleotide sequence ID" value="XM_005645237.1"/>
</dbReference>